<protein>
    <recommendedName>
        <fullName evidence="4 14">Phosphoribosylamine--glycine ligase</fullName>
        <ecNumber evidence="4 14">6.3.4.13</ecNumber>
    </recommendedName>
    <alternativeName>
        <fullName evidence="14">GARS</fullName>
    </alternativeName>
    <alternativeName>
        <fullName evidence="12 14">Glycinamide ribonucleotide synthetase</fullName>
    </alternativeName>
    <alternativeName>
        <fullName evidence="13 14">Phosphoribosylglycinamide synthetase</fullName>
    </alternativeName>
</protein>
<dbReference type="InterPro" id="IPR013815">
    <property type="entry name" value="ATP_grasp_subdomain_1"/>
</dbReference>
<dbReference type="InterPro" id="IPR020560">
    <property type="entry name" value="PRibGlycinamide_synth_C-dom"/>
</dbReference>
<evidence type="ECO:0000313" key="18">
    <source>
        <dbReference type="Proteomes" id="UP000278746"/>
    </source>
</evidence>
<dbReference type="Proteomes" id="UP000278746">
    <property type="component" value="Unassembled WGS sequence"/>
</dbReference>
<reference evidence="17 18" key="1">
    <citation type="submission" date="2018-10" db="EMBL/GenBank/DDBJ databases">
        <title>Bacillus Keqinensis sp. nov., a moderately halophilic bacterium isolated from a saline-alkaline lake.</title>
        <authorList>
            <person name="Wang H."/>
        </authorList>
    </citation>
    <scope>NUCLEOTIDE SEQUENCE [LARGE SCALE GENOMIC DNA]</scope>
    <source>
        <strain evidence="17 18">KQ-3</strain>
    </source>
</reference>
<accession>A0A3M7TPX6</accession>
<comment type="cofactor">
    <cofactor evidence="2">
        <name>Mg(2+)</name>
        <dbReference type="ChEBI" id="CHEBI:18420"/>
    </cofactor>
</comment>
<dbReference type="PANTHER" id="PTHR43472">
    <property type="entry name" value="PHOSPHORIBOSYLAMINE--GLYCINE LIGASE"/>
    <property type="match status" value="1"/>
</dbReference>
<evidence type="ECO:0000256" key="3">
    <source>
        <dbReference type="ARBA" id="ARBA00005174"/>
    </source>
</evidence>
<dbReference type="GO" id="GO:0004637">
    <property type="term" value="F:phosphoribosylamine-glycine ligase activity"/>
    <property type="evidence" value="ECO:0007669"/>
    <property type="project" value="UniProtKB-UniRule"/>
</dbReference>
<dbReference type="FunFam" id="3.30.470.20:FF:000018">
    <property type="entry name" value="Trifunctional purine biosynthetic protein adenosine-3"/>
    <property type="match status" value="1"/>
</dbReference>
<dbReference type="InterPro" id="IPR020561">
    <property type="entry name" value="PRibGlycinamid_synth_ATP-grasp"/>
</dbReference>
<evidence type="ECO:0000256" key="15">
    <source>
        <dbReference type="PROSITE-ProRule" id="PRU00409"/>
    </source>
</evidence>
<comment type="pathway">
    <text evidence="3 14">Purine metabolism; IMP biosynthesis via de novo pathway; N(1)-(5-phospho-D-ribosyl)glycinamide from 5-phospho-alpha-D-ribose 1-diphosphate: step 2/2.</text>
</comment>
<organism evidence="17 18">
    <name type="scientific">Alteribacter keqinensis</name>
    <dbReference type="NCBI Taxonomy" id="2483800"/>
    <lineage>
        <taxon>Bacteria</taxon>
        <taxon>Bacillati</taxon>
        <taxon>Bacillota</taxon>
        <taxon>Bacilli</taxon>
        <taxon>Bacillales</taxon>
        <taxon>Bacillaceae</taxon>
        <taxon>Alteribacter</taxon>
    </lineage>
</organism>
<dbReference type="InterPro" id="IPR020559">
    <property type="entry name" value="PRibGlycinamide_synth_CS"/>
</dbReference>
<dbReference type="SUPFAM" id="SSF52440">
    <property type="entry name" value="PreATP-grasp domain"/>
    <property type="match status" value="1"/>
</dbReference>
<comment type="caution">
    <text evidence="17">The sequence shown here is derived from an EMBL/GenBank/DDBJ whole genome shotgun (WGS) entry which is preliminary data.</text>
</comment>
<dbReference type="OrthoDB" id="9807240at2"/>
<dbReference type="EC" id="6.3.4.13" evidence="4 14"/>
<evidence type="ECO:0000256" key="14">
    <source>
        <dbReference type="HAMAP-Rule" id="MF_00138"/>
    </source>
</evidence>
<dbReference type="InterPro" id="IPR011054">
    <property type="entry name" value="Rudment_hybrid_motif"/>
</dbReference>
<name>A0A3M7TPX6_9BACI</name>
<dbReference type="Pfam" id="PF02844">
    <property type="entry name" value="GARS_N"/>
    <property type="match status" value="1"/>
</dbReference>
<evidence type="ECO:0000256" key="2">
    <source>
        <dbReference type="ARBA" id="ARBA00001946"/>
    </source>
</evidence>
<evidence type="ECO:0000256" key="7">
    <source>
        <dbReference type="ARBA" id="ARBA00022741"/>
    </source>
</evidence>
<dbReference type="FunFam" id="3.30.1490.20:FF:000006">
    <property type="entry name" value="phosphoribosylamine--glycine ligase, chloroplastic-like"/>
    <property type="match status" value="1"/>
</dbReference>
<keyword evidence="18" id="KW-1185">Reference proteome</keyword>
<comment type="similarity">
    <text evidence="11 14">Belongs to the GARS family.</text>
</comment>
<dbReference type="Pfam" id="PF01071">
    <property type="entry name" value="GARS_A"/>
    <property type="match status" value="1"/>
</dbReference>
<evidence type="ECO:0000256" key="11">
    <source>
        <dbReference type="ARBA" id="ARBA00038345"/>
    </source>
</evidence>
<dbReference type="InterPro" id="IPR020562">
    <property type="entry name" value="PRibGlycinamide_synth_N"/>
</dbReference>
<dbReference type="RefSeq" id="WP_122900462.1">
    <property type="nucleotide sequence ID" value="NZ_RHIB01000003.1"/>
</dbReference>
<dbReference type="PANTHER" id="PTHR43472:SF1">
    <property type="entry name" value="PHOSPHORIBOSYLAMINE--GLYCINE LIGASE, CHLOROPLASTIC"/>
    <property type="match status" value="1"/>
</dbReference>
<dbReference type="GO" id="GO:0046872">
    <property type="term" value="F:metal ion binding"/>
    <property type="evidence" value="ECO:0007669"/>
    <property type="project" value="UniProtKB-KW"/>
</dbReference>
<evidence type="ECO:0000256" key="5">
    <source>
        <dbReference type="ARBA" id="ARBA00022598"/>
    </source>
</evidence>
<dbReference type="UniPathway" id="UPA00074">
    <property type="reaction ID" value="UER00125"/>
</dbReference>
<proteinExistence type="inferred from homology"/>
<dbReference type="GO" id="GO:0009113">
    <property type="term" value="P:purine nucleobase biosynthetic process"/>
    <property type="evidence" value="ECO:0007669"/>
    <property type="project" value="InterPro"/>
</dbReference>
<evidence type="ECO:0000256" key="10">
    <source>
        <dbReference type="ARBA" id="ARBA00023211"/>
    </source>
</evidence>
<dbReference type="NCBIfam" id="TIGR00877">
    <property type="entry name" value="purD"/>
    <property type="match status" value="1"/>
</dbReference>
<dbReference type="SUPFAM" id="SSF51246">
    <property type="entry name" value="Rudiment single hybrid motif"/>
    <property type="match status" value="1"/>
</dbReference>
<keyword evidence="10" id="KW-0464">Manganese</keyword>
<dbReference type="InterPro" id="IPR011761">
    <property type="entry name" value="ATP-grasp"/>
</dbReference>
<dbReference type="Gene3D" id="3.30.470.20">
    <property type="entry name" value="ATP-grasp fold, B domain"/>
    <property type="match status" value="1"/>
</dbReference>
<comment type="cofactor">
    <cofactor evidence="1">
        <name>Mn(2+)</name>
        <dbReference type="ChEBI" id="CHEBI:29035"/>
    </cofactor>
</comment>
<keyword evidence="9 15" id="KW-0067">ATP-binding</keyword>
<dbReference type="Pfam" id="PF02843">
    <property type="entry name" value="GARS_C"/>
    <property type="match status" value="1"/>
</dbReference>
<keyword evidence="5 14" id="KW-0436">Ligase</keyword>
<dbReference type="SMART" id="SM01210">
    <property type="entry name" value="GARS_C"/>
    <property type="match status" value="1"/>
</dbReference>
<dbReference type="HAMAP" id="MF_00138">
    <property type="entry name" value="GARS"/>
    <property type="match status" value="1"/>
</dbReference>
<dbReference type="Gene3D" id="3.90.600.10">
    <property type="entry name" value="Phosphoribosylglycinamide synthetase, C-terminal domain"/>
    <property type="match status" value="1"/>
</dbReference>
<dbReference type="PROSITE" id="PS50975">
    <property type="entry name" value="ATP_GRASP"/>
    <property type="match status" value="1"/>
</dbReference>
<dbReference type="SMART" id="SM01209">
    <property type="entry name" value="GARS_A"/>
    <property type="match status" value="1"/>
</dbReference>
<dbReference type="Gene3D" id="3.40.50.20">
    <property type="match status" value="1"/>
</dbReference>
<evidence type="ECO:0000256" key="4">
    <source>
        <dbReference type="ARBA" id="ARBA00013255"/>
    </source>
</evidence>
<dbReference type="EMBL" id="RHIB01000003">
    <property type="protein sequence ID" value="RNA66729.1"/>
    <property type="molecule type" value="Genomic_DNA"/>
</dbReference>
<comment type="catalytic activity">
    <reaction evidence="14">
        <text>5-phospho-beta-D-ribosylamine + glycine + ATP = N(1)-(5-phospho-beta-D-ribosyl)glycinamide + ADP + phosphate + H(+)</text>
        <dbReference type="Rhea" id="RHEA:17453"/>
        <dbReference type="ChEBI" id="CHEBI:15378"/>
        <dbReference type="ChEBI" id="CHEBI:30616"/>
        <dbReference type="ChEBI" id="CHEBI:43474"/>
        <dbReference type="ChEBI" id="CHEBI:57305"/>
        <dbReference type="ChEBI" id="CHEBI:58681"/>
        <dbReference type="ChEBI" id="CHEBI:143788"/>
        <dbReference type="ChEBI" id="CHEBI:456216"/>
        <dbReference type="EC" id="6.3.4.13"/>
    </reaction>
</comment>
<keyword evidence="6" id="KW-0479">Metal-binding</keyword>
<dbReference type="InterPro" id="IPR000115">
    <property type="entry name" value="PRibGlycinamide_synth"/>
</dbReference>
<evidence type="ECO:0000256" key="12">
    <source>
        <dbReference type="ARBA" id="ARBA00042242"/>
    </source>
</evidence>
<sequence length="431" mass="46498">MKVLVIGKGGREHVLCWSFAKSPNVKEVIALPGSDGISSVARCVDIAEDAHEEIVSLVKKELVDLVVIGPEAPLVAGLGDRLTEEGIRVFGPSQQAARVEGSKEFAKEMMRKYDIPTGEYDVFDSLTDAKAYVENKGTPIVIKADGLAAGKGVVVAMNEEQAMEALEQMLDEKHFGEAGSRVVIEEYLEGEECSLMAFVNGETVIPMVPAQDHKRAYDGDRGPNTGGMGAYSPVPHISNQVIREAETQIVRKMAYALKQENSLFTGVLYAGLMITKDGPKVIEFNARFGDPEAQVVLPRLLTPLDEVIFSVLKNQEMEVEWSEEAVMGVVLASEGYPGPYENGVPVNEHLLSEAAGPFFHAGTKKTADGWITAGGRVGIVTSMNTSLLKAQQAIYSVLEQDPSEGLFYRSDIGSRAISASYAGASSPDKKQ</sequence>
<gene>
    <name evidence="14 17" type="primary">purD</name>
    <name evidence="17" type="ORF">EBO34_16065</name>
</gene>
<evidence type="ECO:0000256" key="9">
    <source>
        <dbReference type="ARBA" id="ARBA00022840"/>
    </source>
</evidence>
<evidence type="ECO:0000313" key="17">
    <source>
        <dbReference type="EMBL" id="RNA66729.1"/>
    </source>
</evidence>
<dbReference type="PROSITE" id="PS00184">
    <property type="entry name" value="GARS"/>
    <property type="match status" value="1"/>
</dbReference>
<evidence type="ECO:0000256" key="13">
    <source>
        <dbReference type="ARBA" id="ARBA00042864"/>
    </source>
</evidence>
<dbReference type="GO" id="GO:0005524">
    <property type="term" value="F:ATP binding"/>
    <property type="evidence" value="ECO:0007669"/>
    <property type="project" value="UniProtKB-UniRule"/>
</dbReference>
<evidence type="ECO:0000256" key="8">
    <source>
        <dbReference type="ARBA" id="ARBA00022755"/>
    </source>
</evidence>
<dbReference type="AlphaFoldDB" id="A0A3M7TPX6"/>
<dbReference type="SUPFAM" id="SSF56059">
    <property type="entry name" value="Glutathione synthetase ATP-binding domain-like"/>
    <property type="match status" value="1"/>
</dbReference>
<feature type="domain" description="ATP-grasp" evidence="16">
    <location>
        <begin position="107"/>
        <end position="313"/>
    </location>
</feature>
<evidence type="ECO:0000256" key="1">
    <source>
        <dbReference type="ARBA" id="ARBA00001936"/>
    </source>
</evidence>
<dbReference type="InterPro" id="IPR037123">
    <property type="entry name" value="PRibGlycinamide_synth_C_sf"/>
</dbReference>
<keyword evidence="7 15" id="KW-0547">Nucleotide-binding</keyword>
<dbReference type="GO" id="GO:0006189">
    <property type="term" value="P:'de novo' IMP biosynthetic process"/>
    <property type="evidence" value="ECO:0007669"/>
    <property type="project" value="UniProtKB-UniRule"/>
</dbReference>
<keyword evidence="8 14" id="KW-0658">Purine biosynthesis</keyword>
<evidence type="ECO:0000259" key="16">
    <source>
        <dbReference type="PROSITE" id="PS50975"/>
    </source>
</evidence>
<dbReference type="InterPro" id="IPR016185">
    <property type="entry name" value="PreATP-grasp_dom_sf"/>
</dbReference>
<evidence type="ECO:0000256" key="6">
    <source>
        <dbReference type="ARBA" id="ARBA00022723"/>
    </source>
</evidence>
<dbReference type="Gene3D" id="3.30.1490.20">
    <property type="entry name" value="ATP-grasp fold, A domain"/>
    <property type="match status" value="1"/>
</dbReference>